<name>A0AAD3N4I9_LATJO</name>
<protein>
    <submittedName>
        <fullName evidence="1">Serine/threonine-protein kinase PAK 2</fullName>
    </submittedName>
</protein>
<keyword evidence="1" id="KW-0418">Kinase</keyword>
<accession>A0AAD3N4I9</accession>
<dbReference type="Proteomes" id="UP001279410">
    <property type="component" value="Unassembled WGS sequence"/>
</dbReference>
<dbReference type="SUPFAM" id="SSF56112">
    <property type="entry name" value="Protein kinase-like (PK-like)"/>
    <property type="match status" value="1"/>
</dbReference>
<gene>
    <name evidence="1" type="ORF">AKAME5_001721700</name>
</gene>
<evidence type="ECO:0000313" key="2">
    <source>
        <dbReference type="Proteomes" id="UP001279410"/>
    </source>
</evidence>
<proteinExistence type="predicted"/>
<evidence type="ECO:0000313" key="1">
    <source>
        <dbReference type="EMBL" id="GLD65771.1"/>
    </source>
</evidence>
<dbReference type="InterPro" id="IPR011009">
    <property type="entry name" value="Kinase-like_dom_sf"/>
</dbReference>
<sequence length="145" mass="16128">MCYSGWMVLSAEALHRCYQQPDTLHCCPFSTTVYLPTISRQPSFGFCAQITPEQSKRSTMWWHAYWMAPEALYLDFYATCTPSFKLGEVVSSIQRFLNRCLEMDVEKRAGQRAAAASGSLEAGVSPSSLTPLILAAKEAMKAIVS</sequence>
<dbReference type="GO" id="GO:0016301">
    <property type="term" value="F:kinase activity"/>
    <property type="evidence" value="ECO:0007669"/>
    <property type="project" value="UniProtKB-KW"/>
</dbReference>
<organism evidence="1 2">
    <name type="scientific">Lates japonicus</name>
    <name type="common">Japanese lates</name>
    <dbReference type="NCBI Taxonomy" id="270547"/>
    <lineage>
        <taxon>Eukaryota</taxon>
        <taxon>Metazoa</taxon>
        <taxon>Chordata</taxon>
        <taxon>Craniata</taxon>
        <taxon>Vertebrata</taxon>
        <taxon>Euteleostomi</taxon>
        <taxon>Actinopterygii</taxon>
        <taxon>Neopterygii</taxon>
        <taxon>Teleostei</taxon>
        <taxon>Neoteleostei</taxon>
        <taxon>Acanthomorphata</taxon>
        <taxon>Carangaria</taxon>
        <taxon>Carangaria incertae sedis</taxon>
        <taxon>Centropomidae</taxon>
        <taxon>Lates</taxon>
    </lineage>
</organism>
<keyword evidence="1" id="KW-0808">Transferase</keyword>
<comment type="caution">
    <text evidence="1">The sequence shown here is derived from an EMBL/GenBank/DDBJ whole genome shotgun (WGS) entry which is preliminary data.</text>
</comment>
<dbReference type="AlphaFoldDB" id="A0AAD3N4I9"/>
<dbReference type="EMBL" id="BRZM01000082">
    <property type="protein sequence ID" value="GLD65771.1"/>
    <property type="molecule type" value="Genomic_DNA"/>
</dbReference>
<keyword evidence="2" id="KW-1185">Reference proteome</keyword>
<reference evidence="1" key="1">
    <citation type="submission" date="2022-08" db="EMBL/GenBank/DDBJ databases">
        <title>Genome sequencing of akame (Lates japonicus).</title>
        <authorList>
            <person name="Hashiguchi Y."/>
            <person name="Takahashi H."/>
        </authorList>
    </citation>
    <scope>NUCLEOTIDE SEQUENCE</scope>
    <source>
        <strain evidence="1">Kochi</strain>
    </source>
</reference>